<dbReference type="InParanoid" id="B0X1A2"/>
<reference evidence="3" key="2">
    <citation type="submission" date="2020-05" db="UniProtKB">
        <authorList>
            <consortium name="EnsemblMetazoa"/>
        </authorList>
    </citation>
    <scope>IDENTIFICATION</scope>
    <source>
        <strain evidence="3">JHB</strain>
    </source>
</reference>
<keyword evidence="4" id="KW-1185">Reference proteome</keyword>
<dbReference type="AlphaFoldDB" id="B0X1A2"/>
<sequence length="32" mass="3452">MDRDVTPAQQRSCIAQIGKTPSEPGPHSSTQQ</sequence>
<protein>
    <submittedName>
        <fullName evidence="2 3">Uncharacterized protein</fullName>
    </submittedName>
</protein>
<dbReference type="HOGENOM" id="CLU_3392717_0_0_1"/>
<evidence type="ECO:0000313" key="4">
    <source>
        <dbReference type="Proteomes" id="UP000002320"/>
    </source>
</evidence>
<dbReference type="EMBL" id="DS232256">
    <property type="protein sequence ID" value="EDS38551.1"/>
    <property type="molecule type" value="Genomic_DNA"/>
</dbReference>
<evidence type="ECO:0000313" key="2">
    <source>
        <dbReference type="EMBL" id="EDS38551.1"/>
    </source>
</evidence>
<dbReference type="VEuPathDB" id="VectorBase:CPIJ013351"/>
<name>B0X1A2_CULQU</name>
<proteinExistence type="predicted"/>
<accession>B0X1A2</accession>
<organism>
    <name type="scientific">Culex quinquefasciatus</name>
    <name type="common">Southern house mosquito</name>
    <name type="synonym">Culex pungens</name>
    <dbReference type="NCBI Taxonomy" id="7176"/>
    <lineage>
        <taxon>Eukaryota</taxon>
        <taxon>Metazoa</taxon>
        <taxon>Ecdysozoa</taxon>
        <taxon>Arthropoda</taxon>
        <taxon>Hexapoda</taxon>
        <taxon>Insecta</taxon>
        <taxon>Pterygota</taxon>
        <taxon>Neoptera</taxon>
        <taxon>Endopterygota</taxon>
        <taxon>Diptera</taxon>
        <taxon>Nematocera</taxon>
        <taxon>Culicoidea</taxon>
        <taxon>Culicidae</taxon>
        <taxon>Culicinae</taxon>
        <taxon>Culicini</taxon>
        <taxon>Culex</taxon>
        <taxon>Culex</taxon>
    </lineage>
</organism>
<dbReference type="Proteomes" id="UP000002320">
    <property type="component" value="Unassembled WGS sequence"/>
</dbReference>
<gene>
    <name evidence="3" type="primary">6046193</name>
    <name evidence="2" type="ORF">CpipJ_CPIJ013351</name>
</gene>
<reference evidence="2" key="1">
    <citation type="submission" date="2007-03" db="EMBL/GenBank/DDBJ databases">
        <title>Annotation of Culex pipiens quinquefasciatus.</title>
        <authorList>
            <consortium name="The Broad Institute Genome Sequencing Platform"/>
            <person name="Atkinson P.W."/>
            <person name="Hemingway J."/>
            <person name="Christensen B.M."/>
            <person name="Higgs S."/>
            <person name="Kodira C."/>
            <person name="Hannick L."/>
            <person name="Megy K."/>
            <person name="O'Leary S."/>
            <person name="Pearson M."/>
            <person name="Haas B.J."/>
            <person name="Mauceli E."/>
            <person name="Wortman J.R."/>
            <person name="Lee N.H."/>
            <person name="Guigo R."/>
            <person name="Stanke M."/>
            <person name="Alvarado L."/>
            <person name="Amedeo P."/>
            <person name="Antoine C.H."/>
            <person name="Arensburger P."/>
            <person name="Bidwell S.L."/>
            <person name="Crawford M."/>
            <person name="Camaro F."/>
            <person name="Devon K."/>
            <person name="Engels R."/>
            <person name="Hammond M."/>
            <person name="Howarth C."/>
            <person name="Koehrsen M."/>
            <person name="Lawson D."/>
            <person name="Montgomery P."/>
            <person name="Nene V."/>
            <person name="Nusbaum C."/>
            <person name="Puiu D."/>
            <person name="Romero-Severson J."/>
            <person name="Severson D.W."/>
            <person name="Shumway M."/>
            <person name="Sisk P."/>
            <person name="Stolte C."/>
            <person name="Zeng Q."/>
            <person name="Eisenstadt E."/>
            <person name="Fraser-Liggett C."/>
            <person name="Strausberg R."/>
            <person name="Galagan J."/>
            <person name="Birren B."/>
            <person name="Collins F.H."/>
        </authorList>
    </citation>
    <scope>NUCLEOTIDE SEQUENCE [LARGE SCALE GENOMIC DNA]</scope>
    <source>
        <strain evidence="2">JHB</strain>
    </source>
</reference>
<dbReference type="EnsemblMetazoa" id="CPIJ013351-RA">
    <property type="protein sequence ID" value="CPIJ013351-PA"/>
    <property type="gene ID" value="CPIJ013351"/>
</dbReference>
<evidence type="ECO:0000256" key="1">
    <source>
        <dbReference type="SAM" id="MobiDB-lite"/>
    </source>
</evidence>
<dbReference type="KEGG" id="cqu:CpipJ_CPIJ013351"/>
<feature type="region of interest" description="Disordered" evidence="1">
    <location>
        <begin position="1"/>
        <end position="32"/>
    </location>
</feature>
<evidence type="ECO:0000313" key="3">
    <source>
        <dbReference type="EnsemblMetazoa" id="CPIJ013351-PA"/>
    </source>
</evidence>